<feature type="compositionally biased region" description="Basic residues" evidence="1">
    <location>
        <begin position="143"/>
        <end position="181"/>
    </location>
</feature>
<gene>
    <name evidence="2" type="ORF">GPUN_0456</name>
</gene>
<dbReference type="Proteomes" id="UP000053586">
    <property type="component" value="Unassembled WGS sequence"/>
</dbReference>
<dbReference type="EMBL" id="BAET01000006">
    <property type="protein sequence ID" value="GAB54603.1"/>
    <property type="molecule type" value="Genomic_DNA"/>
</dbReference>
<feature type="region of interest" description="Disordered" evidence="1">
    <location>
        <begin position="129"/>
        <end position="181"/>
    </location>
</feature>
<reference evidence="2 3" key="1">
    <citation type="journal article" date="2012" name="J. Bacteriol.">
        <title>Genome sequence of proteorhodopsin-containing sea ice bacterium Glaciecola punicea ACAM 611T.</title>
        <authorList>
            <person name="Qin Q.-L."/>
            <person name="Xie B.-B."/>
            <person name="Shu Y.-L."/>
            <person name="Rong J.-C."/>
            <person name="Zhao D.-L."/>
            <person name="Zhang X.-Y."/>
            <person name="Chen X.-L."/>
            <person name="Zhou B.-C."/>
            <person name="Zhanga Y.-Z."/>
        </authorList>
    </citation>
    <scope>NUCLEOTIDE SEQUENCE [LARGE SCALE GENOMIC DNA]</scope>
    <source>
        <strain evidence="2 3">ACAM 611</strain>
    </source>
</reference>
<reference evidence="2 3" key="2">
    <citation type="journal article" date="2017" name="Antonie Van Leeuwenhoek">
        <title>Rhizobium rhizosphaerae sp. nov., a novel species isolated from rice rhizosphere.</title>
        <authorList>
            <person name="Zhao J.J."/>
            <person name="Zhang J."/>
            <person name="Zhang R.J."/>
            <person name="Zhang C.W."/>
            <person name="Yin H.Q."/>
            <person name="Zhang X.X."/>
        </authorList>
    </citation>
    <scope>NUCLEOTIDE SEQUENCE [LARGE SCALE GENOMIC DNA]</scope>
    <source>
        <strain evidence="2 3">ACAM 611</strain>
    </source>
</reference>
<accession>H5T8G2</accession>
<evidence type="ECO:0000313" key="2">
    <source>
        <dbReference type="EMBL" id="GAB54603.1"/>
    </source>
</evidence>
<comment type="caution">
    <text evidence="2">The sequence shown here is derived from an EMBL/GenBank/DDBJ whole genome shotgun (WGS) entry which is preliminary data.</text>
</comment>
<dbReference type="RefSeq" id="WP_006002980.1">
    <property type="nucleotide sequence ID" value="NZ_BAET01000006.1"/>
</dbReference>
<organism evidence="2 3">
    <name type="scientific">Glaciecola punicea ACAM 611</name>
    <dbReference type="NCBI Taxonomy" id="1121923"/>
    <lineage>
        <taxon>Bacteria</taxon>
        <taxon>Pseudomonadati</taxon>
        <taxon>Pseudomonadota</taxon>
        <taxon>Gammaproteobacteria</taxon>
        <taxon>Alteromonadales</taxon>
        <taxon>Alteromonadaceae</taxon>
        <taxon>Glaciecola</taxon>
    </lineage>
</organism>
<evidence type="ECO:0000313" key="3">
    <source>
        <dbReference type="Proteomes" id="UP000053586"/>
    </source>
</evidence>
<proteinExistence type="predicted"/>
<sequence>MTNSATVKPLLDSPALLQCEQLAQHANLNGKRARALLSLNNGESKIIASEKSSLNKVQVGYLITRFKKLGMTMFESGNTKKAVAEKTSVKNTLTKTSEAKKTISVTSKSPKSEADITPVANIEEASIDDASADNESADDVKKAKEKKSKKIKRKKINLSKTKKIKKKKRKRRKRKTRKTKNLKRTLRRKSLRKQKIVSFLRLFRNCAQLYCLSWLGNAFAYYR</sequence>
<name>H5T8G2_9ALTE</name>
<dbReference type="AlphaFoldDB" id="H5T8G2"/>
<keyword evidence="3" id="KW-1185">Reference proteome</keyword>
<dbReference type="eggNOG" id="COG3415">
    <property type="taxonomic scope" value="Bacteria"/>
</dbReference>
<protein>
    <submittedName>
        <fullName evidence="2">Uncharacterized protein</fullName>
    </submittedName>
</protein>
<evidence type="ECO:0000256" key="1">
    <source>
        <dbReference type="SAM" id="MobiDB-lite"/>
    </source>
</evidence>
<dbReference type="OrthoDB" id="6080802at2"/>